<dbReference type="Pfam" id="PF09913">
    <property type="entry name" value="DUF2142"/>
    <property type="match status" value="1"/>
</dbReference>
<feature type="transmembrane region" description="Helical" evidence="1">
    <location>
        <begin position="311"/>
        <end position="330"/>
    </location>
</feature>
<feature type="transmembrane region" description="Helical" evidence="1">
    <location>
        <begin position="369"/>
        <end position="385"/>
    </location>
</feature>
<name>A0ABT7N0T7_9MICO</name>
<feature type="transmembrane region" description="Helical" evidence="1">
    <location>
        <begin position="445"/>
        <end position="465"/>
    </location>
</feature>
<dbReference type="Proteomes" id="UP001235064">
    <property type="component" value="Unassembled WGS sequence"/>
</dbReference>
<keyword evidence="1" id="KW-0472">Membrane</keyword>
<keyword evidence="2" id="KW-0732">Signal</keyword>
<feature type="transmembrane region" description="Helical" evidence="1">
    <location>
        <begin position="243"/>
        <end position="260"/>
    </location>
</feature>
<evidence type="ECO:0000256" key="1">
    <source>
        <dbReference type="SAM" id="Phobius"/>
    </source>
</evidence>
<protein>
    <submittedName>
        <fullName evidence="3">DUF2142 domain-containing protein</fullName>
    </submittedName>
</protein>
<evidence type="ECO:0000313" key="4">
    <source>
        <dbReference type="Proteomes" id="UP001235064"/>
    </source>
</evidence>
<evidence type="ECO:0000256" key="2">
    <source>
        <dbReference type="SAM" id="SignalP"/>
    </source>
</evidence>
<dbReference type="EMBL" id="JASXSZ010000004">
    <property type="protein sequence ID" value="MDL9980320.1"/>
    <property type="molecule type" value="Genomic_DNA"/>
</dbReference>
<feature type="transmembrane region" description="Helical" evidence="1">
    <location>
        <begin position="148"/>
        <end position="166"/>
    </location>
</feature>
<dbReference type="InterPro" id="IPR018674">
    <property type="entry name" value="DUF2142_membrane"/>
</dbReference>
<feature type="transmembrane region" description="Helical" evidence="1">
    <location>
        <begin position="397"/>
        <end position="414"/>
    </location>
</feature>
<feature type="transmembrane region" description="Helical" evidence="1">
    <location>
        <begin position="219"/>
        <end position="236"/>
    </location>
</feature>
<feature type="signal peptide" evidence="2">
    <location>
        <begin position="1"/>
        <end position="16"/>
    </location>
</feature>
<comment type="caution">
    <text evidence="3">The sequence shown here is derived from an EMBL/GenBank/DDBJ whole genome shotgun (WGS) entry which is preliminary data.</text>
</comment>
<proteinExistence type="predicted"/>
<sequence>MIAIPILAFISLGAWALSSPVASSPDDDFHLPAIWCGIGDRPGLCESPTGEPTSTDRYVPAAIPTAPCYAFHDTQSGACWNPNQPGMARVTRANIDHLYPPVFYAAMAPLATKNIEASVIAMRFVNAAFIVGVLTAVFFALPRRLRPALLVSALAASVPLGLFLLASTNPSSWAILSAAIVWICCYGALTTEGRRRYVLIGLSILGAVIGGGARADAAIFAVFGAVVAVCLAYRSWRRQRSALIGVVAVIVVSAAFYASARQSGATLGGLGTDAAPLTFAQNVSNFLEVPQLWTGALGSWGLGWLDTTMPAAVWVLTTAVFAGAIFIGLRSASRTKLLMVLLAFTAIWIVPFVMLYLSHATVGNQVQPRYILPLMIILLGVASAPNSDQRTEGGHHLAVGAAALAGTAAIALQFDIRRYTTGVDKHGIDPGSGAEWWWPAAPSPLAVWLIGALAFALMLGLMWWFSRRADGPLLDTTDTVEIAASAGDS</sequence>
<gene>
    <name evidence="3" type="ORF">QSV35_13335</name>
</gene>
<feature type="chain" id="PRO_5045605065" evidence="2">
    <location>
        <begin position="17"/>
        <end position="489"/>
    </location>
</feature>
<organism evidence="3 4">
    <name type="scientific">Microbacterium candidum</name>
    <dbReference type="NCBI Taxonomy" id="3041922"/>
    <lineage>
        <taxon>Bacteria</taxon>
        <taxon>Bacillati</taxon>
        <taxon>Actinomycetota</taxon>
        <taxon>Actinomycetes</taxon>
        <taxon>Micrococcales</taxon>
        <taxon>Microbacteriaceae</taxon>
        <taxon>Microbacterium</taxon>
    </lineage>
</organism>
<keyword evidence="1" id="KW-1133">Transmembrane helix</keyword>
<keyword evidence="1" id="KW-0812">Transmembrane</keyword>
<feature type="transmembrane region" description="Helical" evidence="1">
    <location>
        <begin position="172"/>
        <end position="189"/>
    </location>
</feature>
<accession>A0ABT7N0T7</accession>
<feature type="transmembrane region" description="Helical" evidence="1">
    <location>
        <begin position="120"/>
        <end position="141"/>
    </location>
</feature>
<feature type="transmembrane region" description="Helical" evidence="1">
    <location>
        <begin position="196"/>
        <end position="213"/>
    </location>
</feature>
<evidence type="ECO:0000313" key="3">
    <source>
        <dbReference type="EMBL" id="MDL9980320.1"/>
    </source>
</evidence>
<reference evidence="3 4" key="1">
    <citation type="submission" date="2023-06" db="EMBL/GenBank/DDBJ databases">
        <title>Microbacterium sp. nov., isolated from a waste landfill.</title>
        <authorList>
            <person name="Wen W."/>
        </authorList>
    </citation>
    <scope>NUCLEOTIDE SEQUENCE [LARGE SCALE GENOMIC DNA]</scope>
    <source>
        <strain evidence="3 4">ASV49</strain>
    </source>
</reference>
<feature type="transmembrane region" description="Helical" evidence="1">
    <location>
        <begin position="337"/>
        <end position="357"/>
    </location>
</feature>
<keyword evidence="4" id="KW-1185">Reference proteome</keyword>